<proteinExistence type="predicted"/>
<evidence type="ECO:0000313" key="5">
    <source>
        <dbReference type="Proteomes" id="UP000761264"/>
    </source>
</evidence>
<reference evidence="4" key="1">
    <citation type="submission" date="2020-03" db="EMBL/GenBank/DDBJ databases">
        <title>Genome of Pelagibius litoralis DSM 21314T.</title>
        <authorList>
            <person name="Wang G."/>
        </authorList>
    </citation>
    <scope>NUCLEOTIDE SEQUENCE</scope>
    <source>
        <strain evidence="4">DSM 21314</strain>
    </source>
</reference>
<feature type="chain" id="PRO_5037753701" description="Hint domain-containing protein" evidence="2">
    <location>
        <begin position="28"/>
        <end position="328"/>
    </location>
</feature>
<comment type="caution">
    <text evidence="4">The sequence shown here is derived from an EMBL/GenBank/DDBJ whole genome shotgun (WGS) entry which is preliminary data.</text>
</comment>
<protein>
    <recommendedName>
        <fullName evidence="3">Hint domain-containing protein</fullName>
    </recommendedName>
</protein>
<dbReference type="AlphaFoldDB" id="A0A967EUY6"/>
<evidence type="ECO:0000313" key="4">
    <source>
        <dbReference type="EMBL" id="NIA67727.1"/>
    </source>
</evidence>
<dbReference type="PROSITE" id="PS50818">
    <property type="entry name" value="INTEIN_C_TER"/>
    <property type="match status" value="1"/>
</dbReference>
<feature type="region of interest" description="Disordered" evidence="1">
    <location>
        <begin position="210"/>
        <end position="328"/>
    </location>
</feature>
<dbReference type="NCBIfam" id="TIGR01443">
    <property type="entry name" value="intein_Cterm"/>
    <property type="match status" value="1"/>
</dbReference>
<keyword evidence="2" id="KW-0732">Signal</keyword>
<dbReference type="SMART" id="SM00306">
    <property type="entry name" value="HintN"/>
    <property type="match status" value="1"/>
</dbReference>
<dbReference type="InterPro" id="IPR030934">
    <property type="entry name" value="Intein_C"/>
</dbReference>
<evidence type="ECO:0000256" key="1">
    <source>
        <dbReference type="SAM" id="MobiDB-lite"/>
    </source>
</evidence>
<dbReference type="InterPro" id="IPR006141">
    <property type="entry name" value="Intein_N"/>
</dbReference>
<dbReference type="InterPro" id="IPR007868">
    <property type="entry name" value="Hom_end_hint"/>
</dbReference>
<feature type="compositionally biased region" description="Basic and acidic residues" evidence="1">
    <location>
        <begin position="226"/>
        <end position="276"/>
    </location>
</feature>
<keyword evidence="5" id="KW-1185">Reference proteome</keyword>
<organism evidence="4 5">
    <name type="scientific">Pelagibius litoralis</name>
    <dbReference type="NCBI Taxonomy" id="374515"/>
    <lineage>
        <taxon>Bacteria</taxon>
        <taxon>Pseudomonadati</taxon>
        <taxon>Pseudomonadota</taxon>
        <taxon>Alphaproteobacteria</taxon>
        <taxon>Rhodospirillales</taxon>
        <taxon>Rhodovibrionaceae</taxon>
        <taxon>Pelagibius</taxon>
    </lineage>
</organism>
<dbReference type="Pfam" id="PF05203">
    <property type="entry name" value="Hom_end_hint"/>
    <property type="match status" value="1"/>
</dbReference>
<dbReference type="Gene3D" id="2.170.16.10">
    <property type="entry name" value="Hedgehog/Intein (Hint) domain"/>
    <property type="match status" value="1"/>
</dbReference>
<feature type="signal peptide" evidence="2">
    <location>
        <begin position="1"/>
        <end position="27"/>
    </location>
</feature>
<accession>A0A967EUY6</accession>
<dbReference type="EMBL" id="JAAQPH010000002">
    <property type="protein sequence ID" value="NIA67727.1"/>
    <property type="molecule type" value="Genomic_DNA"/>
</dbReference>
<sequence>MPSHSTSKNLRLLAGTSLLALSFAASPLTVSIDWQDGPLTLQSAEAKSCFTAETRVLMADGSEKPICEIVPGDSVLGGNGRMNRVVAVERPGLGERKLFAFNGGEAFVTAEHPFLTPAGWKAIDPIATADENPTLKVARLAVGDLLMAALPAGAESQGNLALVAEVVTRPLPLERIESVSADPAMLVYNLLLDGDHSYIANGLIVHNKGGEGGESGGGNSGGGEHGGGESGEHGGGESGEHGGGESGEHGGGESGEHGGGESGEHGGGESGEHGESGESAETDDDDDHRGRGRGRGRGDDQYFADGNAQGDGELSSDQEAAAINEGWQ</sequence>
<evidence type="ECO:0000259" key="3">
    <source>
        <dbReference type="SMART" id="SM00306"/>
    </source>
</evidence>
<dbReference type="Proteomes" id="UP000761264">
    <property type="component" value="Unassembled WGS sequence"/>
</dbReference>
<dbReference type="PROSITE" id="PS50817">
    <property type="entry name" value="INTEIN_N_TER"/>
    <property type="match status" value="1"/>
</dbReference>
<feature type="domain" description="Hint" evidence="3">
    <location>
        <begin position="47"/>
        <end position="136"/>
    </location>
</feature>
<dbReference type="RefSeq" id="WP_167221546.1">
    <property type="nucleotide sequence ID" value="NZ_JAAQPH010000002.1"/>
</dbReference>
<dbReference type="SUPFAM" id="SSF51294">
    <property type="entry name" value="Hedgehog/intein (Hint) domain"/>
    <property type="match status" value="1"/>
</dbReference>
<dbReference type="InterPro" id="IPR036844">
    <property type="entry name" value="Hint_dom_sf"/>
</dbReference>
<name>A0A967EUY6_9PROT</name>
<dbReference type="CDD" id="cd00081">
    <property type="entry name" value="Hint"/>
    <property type="match status" value="1"/>
</dbReference>
<gene>
    <name evidence="4" type="ORF">HBA54_03910</name>
</gene>
<feature type="compositionally biased region" description="Gly residues" evidence="1">
    <location>
        <begin position="210"/>
        <end position="225"/>
    </location>
</feature>
<evidence type="ECO:0000256" key="2">
    <source>
        <dbReference type="SAM" id="SignalP"/>
    </source>
</evidence>
<dbReference type="GO" id="GO:0016539">
    <property type="term" value="P:intein-mediated protein splicing"/>
    <property type="evidence" value="ECO:0007669"/>
    <property type="project" value="InterPro"/>
</dbReference>
<dbReference type="InterPro" id="IPR003587">
    <property type="entry name" value="Hint_dom_N"/>
</dbReference>